<name>A0A8J7HK09_9NOST</name>
<sequence length="46" mass="5465">MSSLSQDFLANFTEIKYLQANRYTWFEEERVVRSLNGLSSQNRPTH</sequence>
<dbReference type="AlphaFoldDB" id="A0A8J7HK09"/>
<dbReference type="Proteomes" id="UP000632766">
    <property type="component" value="Unassembled WGS sequence"/>
</dbReference>
<evidence type="ECO:0000313" key="1">
    <source>
        <dbReference type="EMBL" id="MBH8561022.1"/>
    </source>
</evidence>
<gene>
    <name evidence="1" type="ORF">I8748_02310</name>
</gene>
<evidence type="ECO:0000313" key="2">
    <source>
        <dbReference type="Proteomes" id="UP000632766"/>
    </source>
</evidence>
<keyword evidence="2" id="KW-1185">Reference proteome</keyword>
<comment type="caution">
    <text evidence="1">The sequence shown here is derived from an EMBL/GenBank/DDBJ whole genome shotgun (WGS) entry which is preliminary data.</text>
</comment>
<accession>A0A8J7HK09</accession>
<proteinExistence type="predicted"/>
<protein>
    <submittedName>
        <fullName evidence="1">Uncharacterized protein</fullName>
    </submittedName>
</protein>
<dbReference type="EMBL" id="JAECZC010000002">
    <property type="protein sequence ID" value="MBH8561022.1"/>
    <property type="molecule type" value="Genomic_DNA"/>
</dbReference>
<dbReference type="RefSeq" id="WP_198123049.1">
    <property type="nucleotide sequence ID" value="NZ_JAECZC010000002.1"/>
</dbReference>
<organism evidence="1 2">
    <name type="scientific">Amazonocrinis nigriterrae CENA67</name>
    <dbReference type="NCBI Taxonomy" id="2794033"/>
    <lineage>
        <taxon>Bacteria</taxon>
        <taxon>Bacillati</taxon>
        <taxon>Cyanobacteriota</taxon>
        <taxon>Cyanophyceae</taxon>
        <taxon>Nostocales</taxon>
        <taxon>Nostocaceae</taxon>
        <taxon>Amazonocrinis</taxon>
        <taxon>Amazonocrinis nigriterrae</taxon>
    </lineage>
</organism>
<reference evidence="1 2" key="1">
    <citation type="journal article" date="2021" name="Int. J. Syst. Evol. Microbiol.">
        <title>Amazonocrinis nigriterrae gen. nov., sp. nov., Atlanticothrix silvestris gen. nov., sp. nov. and Dendronalium phyllosphericum gen. nov., sp. nov., nostocacean cyanobacteria from Brazilian environments.</title>
        <authorList>
            <person name="Alvarenga D.O."/>
            <person name="Andreote A.P.D."/>
            <person name="Branco L.H.Z."/>
            <person name="Delbaje E."/>
            <person name="Cruz R.B."/>
            <person name="Varani A.M."/>
            <person name="Fiore M.F."/>
        </authorList>
    </citation>
    <scope>NUCLEOTIDE SEQUENCE [LARGE SCALE GENOMIC DNA]</scope>
    <source>
        <strain evidence="1 2">CENA67</strain>
    </source>
</reference>